<evidence type="ECO:0000313" key="1">
    <source>
        <dbReference type="EMBL" id="CAL5219371.1"/>
    </source>
</evidence>
<dbReference type="Gene3D" id="3.30.530.20">
    <property type="match status" value="1"/>
</dbReference>
<dbReference type="InterPro" id="IPR018971">
    <property type="entry name" value="DUF1997"/>
</dbReference>
<dbReference type="Proteomes" id="UP001497392">
    <property type="component" value="Unassembled WGS sequence"/>
</dbReference>
<dbReference type="PANTHER" id="PTHR34131">
    <property type="entry name" value="(RAP ANNOTATION RELEASE2) GALACTOSE-BINDING LIKE DOMAIN CONTAINING PROTEIN"/>
    <property type="match status" value="1"/>
</dbReference>
<protein>
    <submittedName>
        <fullName evidence="1">G1191 protein</fullName>
    </submittedName>
</protein>
<comment type="caution">
    <text evidence="1">The sequence shown here is derived from an EMBL/GenBank/DDBJ whole genome shotgun (WGS) entry which is preliminary data.</text>
</comment>
<gene>
    <name evidence="1" type="primary">g1191</name>
    <name evidence="1" type="ORF">VP750_LOCUS1030</name>
</gene>
<keyword evidence="2" id="KW-1185">Reference proteome</keyword>
<dbReference type="InterPro" id="IPR023393">
    <property type="entry name" value="START-like_dom_sf"/>
</dbReference>
<name>A0ABP1FJ35_9CHLO</name>
<proteinExistence type="predicted"/>
<dbReference type="EMBL" id="CAXHTA020000002">
    <property type="protein sequence ID" value="CAL5219371.1"/>
    <property type="molecule type" value="Genomic_DNA"/>
</dbReference>
<reference evidence="1 2" key="1">
    <citation type="submission" date="2024-06" db="EMBL/GenBank/DDBJ databases">
        <authorList>
            <person name="Kraege A."/>
            <person name="Thomma B."/>
        </authorList>
    </citation>
    <scope>NUCLEOTIDE SEQUENCE [LARGE SCALE GENOMIC DNA]</scope>
</reference>
<sequence>MASTSGKQHVAVLRGTKSAAIPLREREKPLAAYMTLPASQYSVLDAKQIERIDDSTFRCYVGGLRFLGFTIDPVLTVSVDVTEKGPTVRLLSTKLEGSPAVEAANDKFSATMENKVRWGSSAEAGFLELRSDTSIQVALEVPGWFRVVPVEAIEKTGSSVMQRILNRMVPRFLKQLQADYELWASGDDSRKPIAAGELSAGSPISDN</sequence>
<evidence type="ECO:0000313" key="2">
    <source>
        <dbReference type="Proteomes" id="UP001497392"/>
    </source>
</evidence>
<dbReference type="PANTHER" id="PTHR34131:SF3">
    <property type="entry name" value="(RAP ANNOTATION RELEASE2) GALACTOSE-BINDING LIKE DOMAIN CONTAINING PROTEIN"/>
    <property type="match status" value="1"/>
</dbReference>
<organism evidence="1 2">
    <name type="scientific">Coccomyxa viridis</name>
    <dbReference type="NCBI Taxonomy" id="1274662"/>
    <lineage>
        <taxon>Eukaryota</taxon>
        <taxon>Viridiplantae</taxon>
        <taxon>Chlorophyta</taxon>
        <taxon>core chlorophytes</taxon>
        <taxon>Trebouxiophyceae</taxon>
        <taxon>Trebouxiophyceae incertae sedis</taxon>
        <taxon>Coccomyxaceae</taxon>
        <taxon>Coccomyxa</taxon>
    </lineage>
</organism>
<dbReference type="Pfam" id="PF09366">
    <property type="entry name" value="DUF1997"/>
    <property type="match status" value="1"/>
</dbReference>
<accession>A0ABP1FJ35</accession>